<evidence type="ECO:0000256" key="1">
    <source>
        <dbReference type="ARBA" id="ARBA00008987"/>
    </source>
</evidence>
<dbReference type="EMBL" id="EU975451">
    <property type="protein sequence ID" value="ACG47569.1"/>
    <property type="molecule type" value="mRNA"/>
</dbReference>
<dbReference type="AlphaFoldDB" id="B6UDY6"/>
<reference evidence="3" key="1">
    <citation type="journal article" date="2009" name="Plant Mol. Biol.">
        <title>Insights into corn genes derived from large-scale cDNA sequencing.</title>
        <authorList>
            <person name="Alexandrov N.N."/>
            <person name="Brover V.V."/>
            <person name="Freidin S."/>
            <person name="Troukhan M.E."/>
            <person name="Tatarinova T.V."/>
            <person name="Zhang H."/>
            <person name="Swaller T.J."/>
            <person name="Lu Y.P."/>
            <person name="Bouck J."/>
            <person name="Flavell R.B."/>
            <person name="Feldmann K.A."/>
        </authorList>
    </citation>
    <scope>NUCLEOTIDE SEQUENCE</scope>
</reference>
<evidence type="ECO:0000313" key="3">
    <source>
        <dbReference type="EMBL" id="ACG47569.1"/>
    </source>
</evidence>
<dbReference type="GO" id="GO:0047134">
    <property type="term" value="F:protein-disulfide reductase [NAD(P)H] activity"/>
    <property type="evidence" value="ECO:0007669"/>
    <property type="project" value="InterPro"/>
</dbReference>
<name>B6UDY6_MAIZE</name>
<feature type="domain" description="Thioredoxin" evidence="2">
    <location>
        <begin position="21"/>
        <end position="125"/>
    </location>
</feature>
<dbReference type="FunFam" id="3.40.30.10:FF:000304">
    <property type="entry name" value="Unplaced genomic scaffold supercont1.12, whole genome shotgun sequence"/>
    <property type="match status" value="1"/>
</dbReference>
<dbReference type="InterPro" id="IPR010357">
    <property type="entry name" value="TXNDC17_dom"/>
</dbReference>
<dbReference type="InterPro" id="IPR045108">
    <property type="entry name" value="TXNDC17-like"/>
</dbReference>
<organism evidence="3">
    <name type="scientific">Zea mays</name>
    <name type="common">Maize</name>
    <dbReference type="NCBI Taxonomy" id="4577"/>
    <lineage>
        <taxon>Eukaryota</taxon>
        <taxon>Viridiplantae</taxon>
        <taxon>Streptophyta</taxon>
        <taxon>Embryophyta</taxon>
        <taxon>Tracheophyta</taxon>
        <taxon>Spermatophyta</taxon>
        <taxon>Magnoliopsida</taxon>
        <taxon>Liliopsida</taxon>
        <taxon>Poales</taxon>
        <taxon>Poaceae</taxon>
        <taxon>PACMAD clade</taxon>
        <taxon>Panicoideae</taxon>
        <taxon>Andropogonodae</taxon>
        <taxon>Andropogoneae</taxon>
        <taxon>Tripsacinae</taxon>
        <taxon>Zea</taxon>
    </lineage>
</organism>
<protein>
    <submittedName>
        <fullName evidence="3">Thioredoxin-like protein 5</fullName>
    </submittedName>
</protein>
<accession>B6UDY6</accession>
<sequence length="133" mass="14828">MPIITDYKLPNSADALDLPADSNSPFFIAFLASRDPSTGRPWCPDVIAALPYLEATFSAEGSPRAAFIEVGQRPEWRDPRNVYRAKWNVNNTPTLARYERVDGKVKEVGRLVEAEILDSKRLKNFITSSSASL</sequence>
<proteinExistence type="evidence at transcript level"/>
<dbReference type="InterPro" id="IPR036249">
    <property type="entry name" value="Thioredoxin-like_sf"/>
</dbReference>
<evidence type="ECO:0000259" key="2">
    <source>
        <dbReference type="Pfam" id="PF06110"/>
    </source>
</evidence>
<dbReference type="PANTHER" id="PTHR12452:SF0">
    <property type="entry name" value="THIOREDOXIN DOMAIN-CONTAINING PROTEIN 17"/>
    <property type="match status" value="1"/>
</dbReference>
<comment type="similarity">
    <text evidence="1">Belongs to the thioredoxin family.</text>
</comment>
<dbReference type="SUPFAM" id="SSF52833">
    <property type="entry name" value="Thioredoxin-like"/>
    <property type="match status" value="1"/>
</dbReference>
<dbReference type="Gene3D" id="3.40.30.10">
    <property type="entry name" value="Glutaredoxin"/>
    <property type="match status" value="1"/>
</dbReference>
<dbReference type="PANTHER" id="PTHR12452">
    <property type="entry name" value="42-9-9 PROTEIN-RELATED"/>
    <property type="match status" value="1"/>
</dbReference>
<dbReference type="Pfam" id="PF06110">
    <property type="entry name" value="TXD17-like_Trx"/>
    <property type="match status" value="1"/>
</dbReference>